<dbReference type="Proteomes" id="UP000297975">
    <property type="component" value="Unassembled WGS sequence"/>
</dbReference>
<dbReference type="InterPro" id="IPR017871">
    <property type="entry name" value="ABC_transporter-like_CS"/>
</dbReference>
<dbReference type="GO" id="GO:0016887">
    <property type="term" value="F:ATP hydrolysis activity"/>
    <property type="evidence" value="ECO:0007669"/>
    <property type="project" value="InterPro"/>
</dbReference>
<dbReference type="GO" id="GO:0005524">
    <property type="term" value="F:ATP binding"/>
    <property type="evidence" value="ECO:0007669"/>
    <property type="project" value="UniProtKB-KW"/>
</dbReference>
<dbReference type="PROSITE" id="PS00211">
    <property type="entry name" value="ABC_TRANSPORTER_1"/>
    <property type="match status" value="1"/>
</dbReference>
<evidence type="ECO:0000256" key="3">
    <source>
        <dbReference type="ARBA" id="ARBA00022840"/>
    </source>
</evidence>
<keyword evidence="3 5" id="KW-0067">ATP-binding</keyword>
<keyword evidence="1" id="KW-0813">Transport</keyword>
<dbReference type="CDD" id="cd03230">
    <property type="entry name" value="ABC_DR_subfamily_A"/>
    <property type="match status" value="1"/>
</dbReference>
<evidence type="ECO:0000256" key="1">
    <source>
        <dbReference type="ARBA" id="ARBA00022448"/>
    </source>
</evidence>
<dbReference type="EMBL" id="SOPW01000005">
    <property type="protein sequence ID" value="TFB22934.1"/>
    <property type="molecule type" value="Genomic_DNA"/>
</dbReference>
<comment type="caution">
    <text evidence="5">The sequence shown here is derived from an EMBL/GenBank/DDBJ whole genome shotgun (WGS) entry which is preliminary data.</text>
</comment>
<evidence type="ECO:0000259" key="4">
    <source>
        <dbReference type="PROSITE" id="PS50893"/>
    </source>
</evidence>
<organism evidence="5 6">
    <name type="scientific">Filobacillus milosensis</name>
    <dbReference type="NCBI Taxonomy" id="94137"/>
    <lineage>
        <taxon>Bacteria</taxon>
        <taxon>Bacillati</taxon>
        <taxon>Bacillota</taxon>
        <taxon>Bacilli</taxon>
        <taxon>Bacillales</taxon>
        <taxon>Bacillaceae</taxon>
        <taxon>Filobacillus</taxon>
    </lineage>
</organism>
<dbReference type="SMART" id="SM00382">
    <property type="entry name" value="AAA"/>
    <property type="match status" value="1"/>
</dbReference>
<evidence type="ECO:0000313" key="6">
    <source>
        <dbReference type="Proteomes" id="UP000297975"/>
    </source>
</evidence>
<dbReference type="InterPro" id="IPR027417">
    <property type="entry name" value="P-loop_NTPase"/>
</dbReference>
<protein>
    <submittedName>
        <fullName evidence="5">ABC transporter ATP-binding protein</fullName>
    </submittedName>
</protein>
<dbReference type="InterPro" id="IPR003593">
    <property type="entry name" value="AAA+_ATPase"/>
</dbReference>
<evidence type="ECO:0000313" key="5">
    <source>
        <dbReference type="EMBL" id="TFB22934.1"/>
    </source>
</evidence>
<dbReference type="InterPro" id="IPR051782">
    <property type="entry name" value="ABC_Transporter_VariousFunc"/>
</dbReference>
<sequence length="236" mass="26657">MNVLDVEIFDAGYGKNEIIIKEIFFSIQSGELVGLIGPNGAGKSTTIKATLGTLDHINGSVQFGDEKMRYSYIPEQPVFYEELTLWEHIQFTASICELDETTLNNRVKPLLEMFRLDQVIHQLPSTFSKGMQQKLMIVLAFLTQPQLYIIDEPFIGLDPKAMNDFLKLLEKEQEQGAAVLMSTHMLDTAERICDRFILLSGGQIIAQGTLEDIRETAQLESANLFDSFEVLMERSL</sequence>
<keyword evidence="6" id="KW-1185">Reference proteome</keyword>
<gene>
    <name evidence="5" type="ORF">E3U55_06750</name>
</gene>
<feature type="domain" description="ABC transporter" evidence="4">
    <location>
        <begin position="1"/>
        <end position="226"/>
    </location>
</feature>
<dbReference type="RefSeq" id="WP_134339665.1">
    <property type="nucleotide sequence ID" value="NZ_SOPW01000005.1"/>
</dbReference>
<dbReference type="OrthoDB" id="9804819at2"/>
<dbReference type="Gene3D" id="3.40.50.300">
    <property type="entry name" value="P-loop containing nucleotide triphosphate hydrolases"/>
    <property type="match status" value="1"/>
</dbReference>
<name>A0A4Y8IR43_9BACI</name>
<evidence type="ECO:0000256" key="2">
    <source>
        <dbReference type="ARBA" id="ARBA00022741"/>
    </source>
</evidence>
<dbReference type="PANTHER" id="PTHR42939">
    <property type="entry name" value="ABC TRANSPORTER ATP-BINDING PROTEIN ALBC-RELATED"/>
    <property type="match status" value="1"/>
</dbReference>
<accession>A0A4Y8IR43</accession>
<dbReference type="AlphaFoldDB" id="A0A4Y8IR43"/>
<dbReference type="PANTHER" id="PTHR42939:SF2">
    <property type="entry name" value="ABC-TYPE TRANSPORTER ATP-BINDING PROTEIN ECSA"/>
    <property type="match status" value="1"/>
</dbReference>
<dbReference type="SUPFAM" id="SSF52540">
    <property type="entry name" value="P-loop containing nucleoside triphosphate hydrolases"/>
    <property type="match status" value="1"/>
</dbReference>
<dbReference type="InterPro" id="IPR003439">
    <property type="entry name" value="ABC_transporter-like_ATP-bd"/>
</dbReference>
<dbReference type="Pfam" id="PF00005">
    <property type="entry name" value="ABC_tran"/>
    <property type="match status" value="1"/>
</dbReference>
<proteinExistence type="predicted"/>
<reference evidence="5 6" key="1">
    <citation type="submission" date="2019-03" db="EMBL/GenBank/DDBJ databases">
        <authorList>
            <person name="He R.-H."/>
        </authorList>
    </citation>
    <scope>NUCLEOTIDE SEQUENCE [LARGE SCALE GENOMIC DNA]</scope>
    <source>
        <strain evidence="6">SH 714</strain>
    </source>
</reference>
<keyword evidence="2" id="KW-0547">Nucleotide-binding</keyword>
<dbReference type="PROSITE" id="PS50893">
    <property type="entry name" value="ABC_TRANSPORTER_2"/>
    <property type="match status" value="1"/>
</dbReference>